<gene>
    <name evidence="1" type="ORF">S01H4_25994</name>
</gene>
<sequence length="63" mass="7158">KDFWCPKCRCKGLHPYDKEGGRPDKTDDIYHLWCLYCNYQIGSGTKREGFLGVGETKNEGGGE</sequence>
<protein>
    <submittedName>
        <fullName evidence="1">Uncharacterized protein</fullName>
    </submittedName>
</protein>
<name>X1BAR4_9ZZZZ</name>
<reference evidence="1" key="1">
    <citation type="journal article" date="2014" name="Front. Microbiol.">
        <title>High frequency of phylogenetically diverse reductive dehalogenase-homologous genes in deep subseafloor sedimentary metagenomes.</title>
        <authorList>
            <person name="Kawai M."/>
            <person name="Futagami T."/>
            <person name="Toyoda A."/>
            <person name="Takaki Y."/>
            <person name="Nishi S."/>
            <person name="Hori S."/>
            <person name="Arai W."/>
            <person name="Tsubouchi T."/>
            <person name="Morono Y."/>
            <person name="Uchiyama I."/>
            <person name="Ito T."/>
            <person name="Fujiyama A."/>
            <person name="Inagaki F."/>
            <person name="Takami H."/>
        </authorList>
    </citation>
    <scope>NUCLEOTIDE SEQUENCE</scope>
    <source>
        <strain evidence="1">Expedition CK06-06</strain>
    </source>
</reference>
<accession>X1BAR4</accession>
<dbReference type="AlphaFoldDB" id="X1BAR4"/>
<proteinExistence type="predicted"/>
<organism evidence="1">
    <name type="scientific">marine sediment metagenome</name>
    <dbReference type="NCBI Taxonomy" id="412755"/>
    <lineage>
        <taxon>unclassified sequences</taxon>
        <taxon>metagenomes</taxon>
        <taxon>ecological metagenomes</taxon>
    </lineage>
</organism>
<evidence type="ECO:0000313" key="1">
    <source>
        <dbReference type="EMBL" id="GAG81223.1"/>
    </source>
</evidence>
<dbReference type="EMBL" id="BART01012457">
    <property type="protein sequence ID" value="GAG81223.1"/>
    <property type="molecule type" value="Genomic_DNA"/>
</dbReference>
<feature type="non-terminal residue" evidence="1">
    <location>
        <position position="1"/>
    </location>
</feature>
<comment type="caution">
    <text evidence="1">The sequence shown here is derived from an EMBL/GenBank/DDBJ whole genome shotgun (WGS) entry which is preliminary data.</text>
</comment>